<reference evidence="2 3" key="1">
    <citation type="submission" date="2022-09" db="EMBL/GenBank/DDBJ databases">
        <authorList>
            <person name="Palmer J.M."/>
        </authorList>
    </citation>
    <scope>NUCLEOTIDE SEQUENCE [LARGE SCALE GENOMIC DNA]</scope>
    <source>
        <strain evidence="2 3">DSM 7382</strain>
    </source>
</reference>
<gene>
    <name evidence="2" type="ORF">QCA50_005686</name>
</gene>
<feature type="region of interest" description="Disordered" evidence="1">
    <location>
        <begin position="1"/>
        <end position="31"/>
    </location>
</feature>
<evidence type="ECO:0000256" key="1">
    <source>
        <dbReference type="SAM" id="MobiDB-lite"/>
    </source>
</evidence>
<keyword evidence="3" id="KW-1185">Reference proteome</keyword>
<dbReference type="EMBL" id="JASBNA010000006">
    <property type="protein sequence ID" value="KAK7690588.1"/>
    <property type="molecule type" value="Genomic_DNA"/>
</dbReference>
<evidence type="ECO:0000313" key="2">
    <source>
        <dbReference type="EMBL" id="KAK7690588.1"/>
    </source>
</evidence>
<organism evidence="2 3">
    <name type="scientific">Cerrena zonata</name>
    <dbReference type="NCBI Taxonomy" id="2478898"/>
    <lineage>
        <taxon>Eukaryota</taxon>
        <taxon>Fungi</taxon>
        <taxon>Dikarya</taxon>
        <taxon>Basidiomycota</taxon>
        <taxon>Agaricomycotina</taxon>
        <taxon>Agaricomycetes</taxon>
        <taxon>Polyporales</taxon>
        <taxon>Cerrenaceae</taxon>
        <taxon>Cerrena</taxon>
    </lineage>
</organism>
<feature type="compositionally biased region" description="Polar residues" evidence="1">
    <location>
        <begin position="1"/>
        <end position="11"/>
    </location>
</feature>
<proteinExistence type="predicted"/>
<dbReference type="AlphaFoldDB" id="A0AAW0GK08"/>
<dbReference type="Proteomes" id="UP001385951">
    <property type="component" value="Unassembled WGS sequence"/>
</dbReference>
<protein>
    <submittedName>
        <fullName evidence="2">Uncharacterized protein</fullName>
    </submittedName>
</protein>
<accession>A0AAW0GK08</accession>
<evidence type="ECO:0000313" key="3">
    <source>
        <dbReference type="Proteomes" id="UP001385951"/>
    </source>
</evidence>
<sequence>MIQVYNDQRPSSPAPSALITQNPDADLDGTQLDLSEDDAIQEEGDWTTHLAHGRVIFDFKGDGGVIVEQNLSF</sequence>
<comment type="caution">
    <text evidence="2">The sequence shown here is derived from an EMBL/GenBank/DDBJ whole genome shotgun (WGS) entry which is preliminary data.</text>
</comment>
<name>A0AAW0GK08_9APHY</name>